<organism evidence="1 2">
    <name type="scientific">Calycomorphotria hydatis</name>
    <dbReference type="NCBI Taxonomy" id="2528027"/>
    <lineage>
        <taxon>Bacteria</taxon>
        <taxon>Pseudomonadati</taxon>
        <taxon>Planctomycetota</taxon>
        <taxon>Planctomycetia</taxon>
        <taxon>Planctomycetales</taxon>
        <taxon>Planctomycetaceae</taxon>
        <taxon>Calycomorphotria</taxon>
    </lineage>
</organism>
<dbReference type="OrthoDB" id="283806at2"/>
<sequence length="211" mass="23317">MIYNCNDCRNEAPLTMPLLIPVVANRTTLAKVKKANLEGREHLVVPMVMLIADRVTSGSQGPVRYPRELLAKTAKAWNGKPVIVGHPELYEGGTADNPDVFNSRKVGVIFNARMDDDRLVADAYIDPDRLKVVDARILDSLARNEIIEVSTGLLIDFVVNEIEEKIANAIEPDHLAILPGSKGACDKEAGCGLLRNEIRYEEEPLQIPSMF</sequence>
<evidence type="ECO:0000313" key="2">
    <source>
        <dbReference type="Proteomes" id="UP000319976"/>
    </source>
</evidence>
<evidence type="ECO:0000313" key="1">
    <source>
        <dbReference type="EMBL" id="QDT66367.1"/>
    </source>
</evidence>
<dbReference type="AlphaFoldDB" id="A0A517TDC2"/>
<accession>A0A517TDC2</accession>
<dbReference type="Proteomes" id="UP000319976">
    <property type="component" value="Chromosome"/>
</dbReference>
<proteinExistence type="predicted"/>
<keyword evidence="2" id="KW-1185">Reference proteome</keyword>
<reference evidence="1 2" key="1">
    <citation type="submission" date="2019-02" db="EMBL/GenBank/DDBJ databases">
        <title>Deep-cultivation of Planctomycetes and their phenomic and genomic characterization uncovers novel biology.</title>
        <authorList>
            <person name="Wiegand S."/>
            <person name="Jogler M."/>
            <person name="Boedeker C."/>
            <person name="Pinto D."/>
            <person name="Vollmers J."/>
            <person name="Rivas-Marin E."/>
            <person name="Kohn T."/>
            <person name="Peeters S.H."/>
            <person name="Heuer A."/>
            <person name="Rast P."/>
            <person name="Oberbeckmann S."/>
            <person name="Bunk B."/>
            <person name="Jeske O."/>
            <person name="Meyerdierks A."/>
            <person name="Storesund J.E."/>
            <person name="Kallscheuer N."/>
            <person name="Luecker S."/>
            <person name="Lage O.M."/>
            <person name="Pohl T."/>
            <person name="Merkel B.J."/>
            <person name="Hornburger P."/>
            <person name="Mueller R.-W."/>
            <person name="Bruemmer F."/>
            <person name="Labrenz M."/>
            <person name="Spormann A.M."/>
            <person name="Op den Camp H."/>
            <person name="Overmann J."/>
            <person name="Amann R."/>
            <person name="Jetten M.S.M."/>
            <person name="Mascher T."/>
            <person name="Medema M.H."/>
            <person name="Devos D.P."/>
            <person name="Kaster A.-K."/>
            <person name="Ovreas L."/>
            <person name="Rohde M."/>
            <person name="Galperin M.Y."/>
            <person name="Jogler C."/>
        </authorList>
    </citation>
    <scope>NUCLEOTIDE SEQUENCE [LARGE SCALE GENOMIC DNA]</scope>
    <source>
        <strain evidence="1 2">V22</strain>
    </source>
</reference>
<protein>
    <submittedName>
        <fullName evidence="1">Uncharacterized protein</fullName>
    </submittedName>
</protein>
<dbReference type="RefSeq" id="WP_145265402.1">
    <property type="nucleotide sequence ID" value="NZ_CP036316.1"/>
</dbReference>
<name>A0A517TDC2_9PLAN</name>
<dbReference type="KEGG" id="chya:V22_36330"/>
<dbReference type="EMBL" id="CP036316">
    <property type="protein sequence ID" value="QDT66367.1"/>
    <property type="molecule type" value="Genomic_DNA"/>
</dbReference>
<gene>
    <name evidence="1" type="ORF">V22_36330</name>
</gene>